<accession>Q63IZ3</accession>
<proteinExistence type="predicted"/>
<evidence type="ECO:0000256" key="1">
    <source>
        <dbReference type="SAM" id="MobiDB-lite"/>
    </source>
</evidence>
<dbReference type="Proteomes" id="UP000000605">
    <property type="component" value="Chromosome 2"/>
</dbReference>
<feature type="region of interest" description="Disordered" evidence="1">
    <location>
        <begin position="54"/>
        <end position="75"/>
    </location>
</feature>
<name>Q63IZ3_BURPS</name>
<dbReference type="EMBL" id="BX571966">
    <property type="protein sequence ID" value="CAH39401.1"/>
    <property type="molecule type" value="Genomic_DNA"/>
</dbReference>
<keyword evidence="3" id="KW-1185">Reference proteome</keyword>
<protein>
    <submittedName>
        <fullName evidence="2">Uncharacterized protein</fullName>
    </submittedName>
</protein>
<evidence type="ECO:0000313" key="2">
    <source>
        <dbReference type="EMBL" id="CAH39401.1"/>
    </source>
</evidence>
<evidence type="ECO:0000313" key="3">
    <source>
        <dbReference type="Proteomes" id="UP000000605"/>
    </source>
</evidence>
<dbReference type="AlphaFoldDB" id="Q63IZ3"/>
<organism evidence="2 3">
    <name type="scientific">Burkholderia pseudomallei (strain K96243)</name>
    <dbReference type="NCBI Taxonomy" id="272560"/>
    <lineage>
        <taxon>Bacteria</taxon>
        <taxon>Pseudomonadati</taxon>
        <taxon>Pseudomonadota</taxon>
        <taxon>Betaproteobacteria</taxon>
        <taxon>Burkholderiales</taxon>
        <taxon>Burkholderiaceae</taxon>
        <taxon>Burkholderia</taxon>
        <taxon>pseudomallei group</taxon>
    </lineage>
</organism>
<dbReference type="PATRIC" id="fig|272560.6.peg.6277"/>
<reference evidence="2 3" key="1">
    <citation type="journal article" date="2004" name="Proc. Natl. Acad. Sci. U.S.A.">
        <title>Genomic plasticity of the causative agent of melioidosis, Burkholderia pseudomallei.</title>
        <authorList>
            <person name="Holden M.T.G."/>
            <person name="Titball R.W."/>
            <person name="Peacock S.J."/>
            <person name="Cerdeno-Tarraga A.M."/>
            <person name="Atkins T."/>
            <person name="Crossman L.C."/>
            <person name="Pitt T."/>
            <person name="Churcher C."/>
            <person name="Mungall K."/>
            <person name="Bentley S.D."/>
            <person name="Sebaihia M."/>
            <person name="Thomson N.R."/>
            <person name="Bason N."/>
            <person name="Beacham I.R."/>
            <person name="Brooks K."/>
            <person name="Brown K.A."/>
            <person name="Brown N.F."/>
            <person name="Challis G.L."/>
            <person name="Cherevach I."/>
            <person name="Chillingworth T."/>
            <person name="Cronin A."/>
            <person name="Crosset B."/>
            <person name="Davis P."/>
            <person name="DeShazer D."/>
            <person name="Feltwell T."/>
            <person name="Fraser A."/>
            <person name="Hance Z."/>
            <person name="Hauser H."/>
            <person name="Holroyd S."/>
            <person name="Jagels K."/>
            <person name="Keith K.E."/>
            <person name="Maddison M."/>
            <person name="Moule S."/>
            <person name="Price C."/>
            <person name="Quail M.A."/>
            <person name="Rabbinowitsch E."/>
            <person name="Rutherford K."/>
            <person name="Sanders M."/>
            <person name="Simmonds M."/>
            <person name="Songsivilai S."/>
            <person name="Stevens K."/>
            <person name="Tumapa S."/>
            <person name="Vesaratchavest M."/>
            <person name="Whitehead S."/>
            <person name="Yeats C."/>
            <person name="Barrell B.G."/>
            <person name="Oyston P.C.F."/>
            <person name="Parkhill J."/>
        </authorList>
    </citation>
    <scope>NUCLEOTIDE SEQUENCE [LARGE SCALE GENOMIC DNA]</scope>
    <source>
        <strain evidence="2 3">K96243</strain>
    </source>
</reference>
<sequence length="129" mass="14068">MCAAWSGPRAARYCHCRHAPRDEHNEDRATGNQEAAMSYHDVYTESGYLAYGRAEAAPDTEADRPARPRPAAARADRTDALLALAREAGMLVTLDGQIGRERYQSVAGSVASLMRFVTALEQSLLDGDQ</sequence>
<dbReference type="KEGG" id="bps:BPSS1923"/>
<gene>
    <name evidence="2" type="ordered locus">BPSS1923</name>
</gene>